<dbReference type="InterPro" id="IPR016475">
    <property type="entry name" value="P-Actrans_bac"/>
</dbReference>
<feature type="domain" description="DRTGG" evidence="13">
    <location>
        <begin position="210"/>
        <end position="323"/>
    </location>
</feature>
<dbReference type="InterPro" id="IPR050500">
    <property type="entry name" value="Phos_Acetyltrans/Butyryltrans"/>
</dbReference>
<dbReference type="NCBIfam" id="TIGR00651">
    <property type="entry name" value="pta"/>
    <property type="match status" value="1"/>
</dbReference>
<protein>
    <recommendedName>
        <fullName evidence="6">Phosphate acetyltransferase</fullName>
        <ecNumber evidence="5">2.3.1.8</ecNumber>
    </recommendedName>
    <alternativeName>
        <fullName evidence="10">Phosphotransacetylase</fullName>
    </alternativeName>
</protein>
<dbReference type="Gene3D" id="3.40.50.10950">
    <property type="match status" value="1"/>
</dbReference>
<dbReference type="EC" id="2.3.1.8" evidence="5"/>
<dbReference type="GO" id="GO:0006085">
    <property type="term" value="P:acetyl-CoA biosynthetic process"/>
    <property type="evidence" value="ECO:0007669"/>
    <property type="project" value="UniProtKB-UniPathway"/>
</dbReference>
<dbReference type="Pfam" id="PF01515">
    <property type="entry name" value="PTA_PTB"/>
    <property type="match status" value="1"/>
</dbReference>
<dbReference type="SUPFAM" id="SSF52540">
    <property type="entry name" value="P-loop containing nucleoside triphosphate hydrolases"/>
    <property type="match status" value="1"/>
</dbReference>
<dbReference type="InterPro" id="IPR002505">
    <property type="entry name" value="PTA_PTB"/>
</dbReference>
<dbReference type="Pfam" id="PF13500">
    <property type="entry name" value="AAA_26"/>
    <property type="match status" value="1"/>
</dbReference>
<keyword evidence="7" id="KW-0963">Cytoplasm</keyword>
<evidence type="ECO:0000256" key="2">
    <source>
        <dbReference type="ARBA" id="ARBA00004989"/>
    </source>
</evidence>
<accession>A0A1W1CAW3</accession>
<dbReference type="InterPro" id="IPR004614">
    <property type="entry name" value="P_AcTrfase"/>
</dbReference>
<dbReference type="AlphaFoldDB" id="A0A1W1CAW3"/>
<evidence type="ECO:0000256" key="8">
    <source>
        <dbReference type="ARBA" id="ARBA00022679"/>
    </source>
</evidence>
<dbReference type="InterPro" id="IPR027417">
    <property type="entry name" value="P-loop_NTPase"/>
</dbReference>
<comment type="pathway">
    <text evidence="2">Metabolic intermediate biosynthesis; acetyl-CoA biosynthesis; acetyl-CoA from acetate: step 2/2.</text>
</comment>
<comment type="similarity">
    <text evidence="4">In the N-terminal section; belongs to the CobB/CobQ family.</text>
</comment>
<dbReference type="EMBL" id="FPHH01000069">
    <property type="protein sequence ID" value="SFV62988.1"/>
    <property type="molecule type" value="Genomic_DNA"/>
</dbReference>
<keyword evidence="8 14" id="KW-0808">Transferase</keyword>
<evidence type="ECO:0000256" key="6">
    <source>
        <dbReference type="ARBA" id="ARBA00021528"/>
    </source>
</evidence>
<evidence type="ECO:0000256" key="3">
    <source>
        <dbReference type="ARBA" id="ARBA00008756"/>
    </source>
</evidence>
<keyword evidence="11" id="KW-0175">Coiled coil</keyword>
<dbReference type="InterPro" id="IPR042112">
    <property type="entry name" value="P_AcTrfase_dom2"/>
</dbReference>
<feature type="coiled-coil region" evidence="11">
    <location>
        <begin position="82"/>
        <end position="109"/>
    </location>
</feature>
<dbReference type="Gene3D" id="3.40.50.10750">
    <property type="entry name" value="Isocitrate/Isopropylmalate dehydrogenase-like"/>
    <property type="match status" value="1"/>
</dbReference>
<evidence type="ECO:0000259" key="13">
    <source>
        <dbReference type="Pfam" id="PF07085"/>
    </source>
</evidence>
<dbReference type="SUPFAM" id="SSF75138">
    <property type="entry name" value="HprK N-terminal domain-like"/>
    <property type="match status" value="1"/>
</dbReference>
<dbReference type="Pfam" id="PF07085">
    <property type="entry name" value="DRTGG"/>
    <property type="match status" value="1"/>
</dbReference>
<feature type="domain" description="Phosphate acetyl/butaryl transferase" evidence="12">
    <location>
        <begin position="369"/>
        <end position="686"/>
    </location>
</feature>
<dbReference type="FunFam" id="3.40.50.10750:FF:000001">
    <property type="entry name" value="Phosphate acetyltransferase"/>
    <property type="match status" value="1"/>
</dbReference>
<proteinExistence type="inferred from homology"/>
<name>A0A1W1CAW3_9ZZZZ</name>
<evidence type="ECO:0000256" key="11">
    <source>
        <dbReference type="SAM" id="Coils"/>
    </source>
</evidence>
<dbReference type="InterPro" id="IPR010766">
    <property type="entry name" value="DRTGG"/>
</dbReference>
<dbReference type="GO" id="GO:0005737">
    <property type="term" value="C:cytoplasm"/>
    <property type="evidence" value="ECO:0007669"/>
    <property type="project" value="UniProtKB-SubCell"/>
</dbReference>
<evidence type="ECO:0000256" key="5">
    <source>
        <dbReference type="ARBA" id="ARBA00012707"/>
    </source>
</evidence>
<dbReference type="UniPathway" id="UPA00340">
    <property type="reaction ID" value="UER00459"/>
</dbReference>
<dbReference type="PANTHER" id="PTHR43356:SF3">
    <property type="entry name" value="PHOSPHATE ACETYLTRANSFERASE"/>
    <property type="match status" value="1"/>
</dbReference>
<dbReference type="NCBIfam" id="NF004167">
    <property type="entry name" value="PRK05632.1"/>
    <property type="match status" value="1"/>
</dbReference>
<evidence type="ECO:0000256" key="10">
    <source>
        <dbReference type="ARBA" id="ARBA00031108"/>
    </source>
</evidence>
<comment type="subcellular location">
    <subcellularLocation>
        <location evidence="1">Cytoplasm</location>
    </subcellularLocation>
</comment>
<dbReference type="InterPro" id="IPR028979">
    <property type="entry name" value="Ser_kin/Pase_Hpr-like_N_sf"/>
</dbReference>
<dbReference type="PANTHER" id="PTHR43356">
    <property type="entry name" value="PHOSPHATE ACETYLTRANSFERASE"/>
    <property type="match status" value="1"/>
</dbReference>
<reference evidence="14" key="1">
    <citation type="submission" date="2016-10" db="EMBL/GenBank/DDBJ databases">
        <authorList>
            <person name="de Groot N.N."/>
        </authorList>
    </citation>
    <scope>NUCLEOTIDE SEQUENCE</scope>
</reference>
<dbReference type="Gene3D" id="3.40.50.300">
    <property type="entry name" value="P-loop containing nucleotide triphosphate hydrolases"/>
    <property type="match status" value="1"/>
</dbReference>
<evidence type="ECO:0000256" key="1">
    <source>
        <dbReference type="ARBA" id="ARBA00004496"/>
    </source>
</evidence>
<dbReference type="SUPFAM" id="SSF53659">
    <property type="entry name" value="Isocitrate/Isopropylmalate dehydrogenase-like"/>
    <property type="match status" value="1"/>
</dbReference>
<dbReference type="PIRSF" id="PIRSF006107">
    <property type="entry name" value="PhpActrans_proteobac"/>
    <property type="match status" value="1"/>
</dbReference>
<evidence type="ECO:0000313" key="14">
    <source>
        <dbReference type="EMBL" id="SFV62988.1"/>
    </source>
</evidence>
<comment type="similarity">
    <text evidence="3">In the C-terminal section; belongs to the phosphate acetyltransferase and butyryltransferase family.</text>
</comment>
<dbReference type="InterPro" id="IPR042113">
    <property type="entry name" value="P_AcTrfase_dom1"/>
</dbReference>
<dbReference type="GO" id="GO:0008959">
    <property type="term" value="F:phosphate acetyltransferase activity"/>
    <property type="evidence" value="ECO:0007669"/>
    <property type="project" value="UniProtKB-EC"/>
</dbReference>
<evidence type="ECO:0000256" key="4">
    <source>
        <dbReference type="ARBA" id="ARBA00009786"/>
    </source>
</evidence>
<sequence length="692" mass="77295">MQINSLYIAAKEVNAGSLFVSMGMMEILKQNLPRVAFFRPIIFDRTIEDGDTLFMLNHYKLDMDYEDAYGVDVAYVESMLAQNREDALISELLERFKRLEKEYDFVLCEGIRLSFLQGISFDINLKLAQNFGASYINIISAKEKSVQEVYQTILIENKEIQSYGCSHFATFVNRGTQKMQEALEQKLKASKERIFYLNEVTELSLCTVEDVIESLDAKPLFLAHEDHTRTIRSIKVAALSLENFLQKIEEGDLIVVPADRSEIILGLFASLYSNNYPNISAIVFPFGMDMHPNIQKLLDGLSGFAIPILSVANDTYETAKKLMHIHGRIRLNSTRKIALGMGLFRESVDVGFIEQRIKSEQSDVMTPLMFAYKLFEMAASNRKRVVLPEAEDERILRAAETILHRKVADIILLGDEKEIKANYLRLGLDLSNAEIINPHTSPLMEEFVEAFYKMRREKGLSRSAAEDAMMHFNYFATMMVELGYADAMVSGAIHPTADTIRPALQIIKTKPEYAIVSSIFFMCLETKVLVYGDCAIVQDPNAKELAEIAIASAKSAKMFGITPRVAMLSYSTGESGHGSDVDKVREATQIVKAKERDILVEGPIQYDAAIDAEVAKIKLPNSQVAGRATVFVFPDLNTGNNTYKAVQRSSGAIAIGPILQGLKKPVNDLSRGCLVEDIVNTIAITAIQAGEV</sequence>
<dbReference type="Gene3D" id="3.40.1390.20">
    <property type="entry name" value="HprK N-terminal domain-like"/>
    <property type="match status" value="1"/>
</dbReference>
<dbReference type="NCBIfam" id="NF007233">
    <property type="entry name" value="PRK09653.1"/>
    <property type="match status" value="1"/>
</dbReference>
<evidence type="ECO:0000256" key="9">
    <source>
        <dbReference type="ARBA" id="ARBA00023315"/>
    </source>
</evidence>
<keyword evidence="9 14" id="KW-0012">Acyltransferase</keyword>
<gene>
    <name evidence="14" type="ORF">MNB_SM-5-786</name>
</gene>
<evidence type="ECO:0000256" key="7">
    <source>
        <dbReference type="ARBA" id="ARBA00022490"/>
    </source>
</evidence>
<evidence type="ECO:0000259" key="12">
    <source>
        <dbReference type="Pfam" id="PF01515"/>
    </source>
</evidence>
<organism evidence="14">
    <name type="scientific">hydrothermal vent metagenome</name>
    <dbReference type="NCBI Taxonomy" id="652676"/>
    <lineage>
        <taxon>unclassified sequences</taxon>
        <taxon>metagenomes</taxon>
        <taxon>ecological metagenomes</taxon>
    </lineage>
</organism>